<dbReference type="GO" id="GO:0005739">
    <property type="term" value="C:mitochondrion"/>
    <property type="evidence" value="ECO:0007669"/>
    <property type="project" value="TreeGrafter"/>
</dbReference>
<gene>
    <name evidence="4" type="ORF">AFUS01_LOCUS9164</name>
</gene>
<proteinExistence type="predicted"/>
<name>A0A8J2JR60_9HEXA</name>
<evidence type="ECO:0000313" key="4">
    <source>
        <dbReference type="EMBL" id="CAG7719864.1"/>
    </source>
</evidence>
<dbReference type="Proteomes" id="UP000708208">
    <property type="component" value="Unassembled WGS sequence"/>
</dbReference>
<feature type="domain" description="Glycine dehydrogenase C-terminal" evidence="3">
    <location>
        <begin position="109"/>
        <end position="230"/>
    </location>
</feature>
<evidence type="ECO:0000259" key="3">
    <source>
        <dbReference type="Pfam" id="PF21478"/>
    </source>
</evidence>
<keyword evidence="2" id="KW-1133">Transmembrane helix</keyword>
<organism evidence="4 5">
    <name type="scientific">Allacma fusca</name>
    <dbReference type="NCBI Taxonomy" id="39272"/>
    <lineage>
        <taxon>Eukaryota</taxon>
        <taxon>Metazoa</taxon>
        <taxon>Ecdysozoa</taxon>
        <taxon>Arthropoda</taxon>
        <taxon>Hexapoda</taxon>
        <taxon>Collembola</taxon>
        <taxon>Symphypleona</taxon>
        <taxon>Sminthuridae</taxon>
        <taxon>Allacma</taxon>
    </lineage>
</organism>
<evidence type="ECO:0000256" key="1">
    <source>
        <dbReference type="ARBA" id="ARBA00022898"/>
    </source>
</evidence>
<evidence type="ECO:0000313" key="5">
    <source>
        <dbReference type="Proteomes" id="UP000708208"/>
    </source>
</evidence>
<feature type="non-terminal residue" evidence="4">
    <location>
        <position position="1"/>
    </location>
</feature>
<dbReference type="GO" id="GO:0016594">
    <property type="term" value="F:glycine binding"/>
    <property type="evidence" value="ECO:0007669"/>
    <property type="project" value="TreeGrafter"/>
</dbReference>
<dbReference type="InterPro" id="IPR020581">
    <property type="entry name" value="GDC_P"/>
</dbReference>
<keyword evidence="1" id="KW-0663">Pyridoxal phosphate</keyword>
<evidence type="ECO:0000256" key="2">
    <source>
        <dbReference type="SAM" id="Phobius"/>
    </source>
</evidence>
<comment type="caution">
    <text evidence="4">The sequence shown here is derived from an EMBL/GenBank/DDBJ whole genome shotgun (WGS) entry which is preliminary data.</text>
</comment>
<dbReference type="Pfam" id="PF21478">
    <property type="entry name" value="GcvP2_C"/>
    <property type="match status" value="1"/>
</dbReference>
<feature type="transmembrane region" description="Helical" evidence="2">
    <location>
        <begin position="77"/>
        <end position="98"/>
    </location>
</feature>
<dbReference type="GO" id="GO:0019464">
    <property type="term" value="P:glycine decarboxylation via glycine cleavage system"/>
    <property type="evidence" value="ECO:0007669"/>
    <property type="project" value="TreeGrafter"/>
</dbReference>
<keyword evidence="2" id="KW-0812">Transmembrane</keyword>
<reference evidence="4" key="1">
    <citation type="submission" date="2021-06" db="EMBL/GenBank/DDBJ databases">
        <authorList>
            <person name="Hodson N. C."/>
            <person name="Mongue J. A."/>
            <person name="Jaron S. K."/>
        </authorList>
    </citation>
    <scope>NUCLEOTIDE SEQUENCE</scope>
</reference>
<protein>
    <recommendedName>
        <fullName evidence="3">Glycine dehydrogenase C-terminal domain-containing protein</fullName>
    </recommendedName>
</protein>
<keyword evidence="2" id="KW-0472">Membrane</keyword>
<dbReference type="OrthoDB" id="6537869at2759"/>
<dbReference type="GO" id="GO:0004375">
    <property type="term" value="F:glycine dehydrogenase (decarboxylating) activity"/>
    <property type="evidence" value="ECO:0007669"/>
    <property type="project" value="InterPro"/>
</dbReference>
<dbReference type="GO" id="GO:0005960">
    <property type="term" value="C:glycine cleavage complex"/>
    <property type="evidence" value="ECO:0007669"/>
    <property type="project" value="TreeGrafter"/>
</dbReference>
<dbReference type="PANTHER" id="PTHR11773:SF1">
    <property type="entry name" value="GLYCINE DEHYDROGENASE (DECARBOXYLATING), MITOCHONDRIAL"/>
    <property type="match status" value="1"/>
</dbReference>
<dbReference type="FunFam" id="3.90.1150.10:FF:000153">
    <property type="entry name" value="Glycine dehydrogenase (decarboxylating)"/>
    <property type="match status" value="1"/>
</dbReference>
<keyword evidence="5" id="KW-1185">Reference proteome</keyword>
<dbReference type="GO" id="GO:0030170">
    <property type="term" value="F:pyridoxal phosphate binding"/>
    <property type="evidence" value="ECO:0007669"/>
    <property type="project" value="TreeGrafter"/>
</dbReference>
<dbReference type="EMBL" id="CAJVCH010065261">
    <property type="protein sequence ID" value="CAG7719864.1"/>
    <property type="molecule type" value="Genomic_DNA"/>
</dbReference>
<sequence>QVYLDGANMNAQVGICRPGDYGSDVSHLNLHKTFCIPHGGGGPGMGPIGVKAHLAPFLPSHPVVDPLASMGRLSKSFGVVSAAPFGSSAILPISWAYIKMMGAKGLKRATQVAILNANYMSKRLEKYYKTLHKGKHGLVAHEFIIDVRDFKKTANIEAVDIAKRLMDYGFHAPTMSWPVAGSLMIEPTESEDKGELDRFCDALIYIRQEIAEIEAGRMDSNINPLKMSPHTQATIMSSEWNRPYSREAGVFPAPFVRPDTKVWPTVNRIDDIYGDKNLVCTCPPMESYVSPGEDDFQEAIKQ</sequence>
<dbReference type="InterPro" id="IPR049316">
    <property type="entry name" value="GDC-P_C"/>
</dbReference>
<dbReference type="PANTHER" id="PTHR11773">
    <property type="entry name" value="GLYCINE DEHYDROGENASE, DECARBOXYLATING"/>
    <property type="match status" value="1"/>
</dbReference>
<dbReference type="AlphaFoldDB" id="A0A8J2JR60"/>
<accession>A0A8J2JR60</accession>